<organism evidence="2 3">
    <name type="scientific">Glossina austeni</name>
    <name type="common">Savannah tsetse fly</name>
    <dbReference type="NCBI Taxonomy" id="7395"/>
    <lineage>
        <taxon>Eukaryota</taxon>
        <taxon>Metazoa</taxon>
        <taxon>Ecdysozoa</taxon>
        <taxon>Arthropoda</taxon>
        <taxon>Hexapoda</taxon>
        <taxon>Insecta</taxon>
        <taxon>Pterygota</taxon>
        <taxon>Neoptera</taxon>
        <taxon>Endopterygota</taxon>
        <taxon>Diptera</taxon>
        <taxon>Brachycera</taxon>
        <taxon>Muscomorpha</taxon>
        <taxon>Hippoboscoidea</taxon>
        <taxon>Glossinidae</taxon>
        <taxon>Glossina</taxon>
    </lineage>
</organism>
<evidence type="ECO:0000313" key="3">
    <source>
        <dbReference type="Proteomes" id="UP000078200"/>
    </source>
</evidence>
<name>A0A1A9VGG7_GLOAU</name>
<proteinExistence type="predicted"/>
<evidence type="ECO:0000256" key="1">
    <source>
        <dbReference type="SAM" id="Phobius"/>
    </source>
</evidence>
<dbReference type="Proteomes" id="UP000078200">
    <property type="component" value="Unassembled WGS sequence"/>
</dbReference>
<evidence type="ECO:0000313" key="2">
    <source>
        <dbReference type="EnsemblMetazoa" id="GAUT036405-PA"/>
    </source>
</evidence>
<feature type="transmembrane region" description="Helical" evidence="1">
    <location>
        <begin position="63"/>
        <end position="82"/>
    </location>
</feature>
<reference evidence="2" key="1">
    <citation type="submission" date="2020-05" db="UniProtKB">
        <authorList>
            <consortium name="EnsemblMetazoa"/>
        </authorList>
    </citation>
    <scope>IDENTIFICATION</scope>
    <source>
        <strain evidence="2">TTRI</strain>
    </source>
</reference>
<keyword evidence="1" id="KW-0472">Membrane</keyword>
<feature type="transmembrane region" description="Helical" evidence="1">
    <location>
        <begin position="37"/>
        <end position="57"/>
    </location>
</feature>
<dbReference type="VEuPathDB" id="VectorBase:GAUT036405"/>
<accession>A0A1A9VGG7</accession>
<sequence length="111" mass="12889">MYVRLDETLIEVERSNILDLILKPLHRQNLETQRLNNFLNLLIMLMLCYTQIGISSLSNFNNYFLIINVYILSCVLFATNSVEMSLNLLMLNAFLYALVKNGNISCNHVSW</sequence>
<dbReference type="EnsemblMetazoa" id="GAUT036405-RA">
    <property type="protein sequence ID" value="GAUT036405-PA"/>
    <property type="gene ID" value="GAUT036405"/>
</dbReference>
<dbReference type="AlphaFoldDB" id="A0A1A9VGG7"/>
<protein>
    <submittedName>
        <fullName evidence="2">Uncharacterized protein</fullName>
    </submittedName>
</protein>
<keyword evidence="3" id="KW-1185">Reference proteome</keyword>
<keyword evidence="1" id="KW-0812">Transmembrane</keyword>
<keyword evidence="1" id="KW-1133">Transmembrane helix</keyword>